<evidence type="ECO:0000313" key="1">
    <source>
        <dbReference type="EMBL" id="CEK74630.1"/>
    </source>
</evidence>
<reference evidence="1" key="1">
    <citation type="submission" date="2014-12" db="EMBL/GenBank/DDBJ databases">
        <title>Insight into the proteome of Arion vulgaris.</title>
        <authorList>
            <person name="Aradska J."/>
            <person name="Bulat T."/>
            <person name="Smidak R."/>
            <person name="Sarate P."/>
            <person name="Gangsoo J."/>
            <person name="Sialana F."/>
            <person name="Bilban M."/>
            <person name="Lubec G."/>
        </authorList>
    </citation>
    <scope>NUCLEOTIDE SEQUENCE</scope>
    <source>
        <tissue evidence="1">Skin</tissue>
    </source>
</reference>
<feature type="non-terminal residue" evidence="1">
    <location>
        <position position="1"/>
    </location>
</feature>
<accession>A0A0B7A3T0</accession>
<protein>
    <submittedName>
        <fullName evidence="1">Uncharacterized protein</fullName>
    </submittedName>
</protein>
<dbReference type="AlphaFoldDB" id="A0A0B7A3T0"/>
<name>A0A0B7A3T0_9EUPU</name>
<proteinExistence type="predicted"/>
<organism evidence="1">
    <name type="scientific">Arion vulgaris</name>
    <dbReference type="NCBI Taxonomy" id="1028688"/>
    <lineage>
        <taxon>Eukaryota</taxon>
        <taxon>Metazoa</taxon>
        <taxon>Spiralia</taxon>
        <taxon>Lophotrochozoa</taxon>
        <taxon>Mollusca</taxon>
        <taxon>Gastropoda</taxon>
        <taxon>Heterobranchia</taxon>
        <taxon>Euthyneura</taxon>
        <taxon>Panpulmonata</taxon>
        <taxon>Eupulmonata</taxon>
        <taxon>Stylommatophora</taxon>
        <taxon>Helicina</taxon>
        <taxon>Arionoidea</taxon>
        <taxon>Arionidae</taxon>
        <taxon>Arion</taxon>
    </lineage>
</organism>
<dbReference type="EMBL" id="HACG01027765">
    <property type="protein sequence ID" value="CEK74630.1"/>
    <property type="molecule type" value="Transcribed_RNA"/>
</dbReference>
<sequence length="247" mass="28603">PGLPVADLAFTDLRAYIYSMILPPHKMSVTEIGRTPSEPVKEIVVSKVVDPNIPDLVQVKQSSFSQKLHVFEVIMQHQESQVFNEERSYFKMYGLRKGFICCLLRYFLLMNWGKNLFLSAQEFFVVIAWMLGNRDTRYQQMSIVPSPRCITVENWFLTLYRNAYAFLGNILSLSNEFPAPRDLFSGATWVALYTSCAVLDSNPLTREPRPRSVTMDEIHRINFHMKQIVGSNRQVVKDIIKGLFYFE</sequence>
<gene>
    <name evidence="1" type="primary">ORF91910</name>
</gene>